<dbReference type="AlphaFoldDB" id="A0A183C6Z2"/>
<reference evidence="1" key="2">
    <citation type="submission" date="2014-05" db="EMBL/GenBank/DDBJ databases">
        <title>The genome and life-stage specific transcriptomes of Globodera pallida elucidate key aspects of plant parasitism by a cyst nematode.</title>
        <authorList>
            <person name="Cotton J.A."/>
            <person name="Lilley C.J."/>
            <person name="Jones L.M."/>
            <person name="Kikuchi T."/>
            <person name="Reid A.J."/>
            <person name="Thorpe P."/>
            <person name="Tsai I.J."/>
            <person name="Beasley H."/>
            <person name="Blok V."/>
            <person name="Cock P.J.A."/>
            <person name="Van den Akker S.E."/>
            <person name="Holroyd N."/>
            <person name="Hunt M."/>
            <person name="Mantelin S."/>
            <person name="Naghra H."/>
            <person name="Pain A."/>
            <person name="Palomares-Rius J.E."/>
            <person name="Zarowiecki M."/>
            <person name="Berriman M."/>
            <person name="Jones J.T."/>
            <person name="Urwin P.E."/>
        </authorList>
    </citation>
    <scope>NUCLEOTIDE SEQUENCE [LARGE SCALE GENOMIC DNA]</scope>
    <source>
        <strain evidence="1">Lindley</strain>
    </source>
</reference>
<evidence type="ECO:0000313" key="2">
    <source>
        <dbReference type="WBParaSite" id="GPLIN_000863800"/>
    </source>
</evidence>
<dbReference type="Proteomes" id="UP000050741">
    <property type="component" value="Unassembled WGS sequence"/>
</dbReference>
<reference evidence="2" key="3">
    <citation type="submission" date="2016-06" db="UniProtKB">
        <authorList>
            <consortium name="WormBaseParasite"/>
        </authorList>
    </citation>
    <scope>IDENTIFICATION</scope>
</reference>
<protein>
    <submittedName>
        <fullName evidence="2">VWFD domain-containing protein</fullName>
    </submittedName>
</protein>
<reference evidence="1" key="1">
    <citation type="submission" date="2013-12" db="EMBL/GenBank/DDBJ databases">
        <authorList>
            <person name="Aslett M."/>
        </authorList>
    </citation>
    <scope>NUCLEOTIDE SEQUENCE [LARGE SCALE GENOMIC DNA]</scope>
    <source>
        <strain evidence="1">Lindley</strain>
    </source>
</reference>
<dbReference type="InterPro" id="IPR029052">
    <property type="entry name" value="Metallo-depent_PP-like"/>
</dbReference>
<accession>A0A183C6Z2</accession>
<dbReference type="Gene3D" id="3.60.21.10">
    <property type="match status" value="1"/>
</dbReference>
<sequence>MRQTLDTVEQAEREMCTDAMTPTSKSCNFGTTWISGHFVVKETVCRRVHSRDYRLVRYLKQSPMCQEVECPVTVCGDVHGQGCNQNFKIRT</sequence>
<organism evidence="1 2">
    <name type="scientific">Globodera pallida</name>
    <name type="common">Potato cyst nematode worm</name>
    <name type="synonym">Heterodera pallida</name>
    <dbReference type="NCBI Taxonomy" id="36090"/>
    <lineage>
        <taxon>Eukaryota</taxon>
        <taxon>Metazoa</taxon>
        <taxon>Ecdysozoa</taxon>
        <taxon>Nematoda</taxon>
        <taxon>Chromadorea</taxon>
        <taxon>Rhabditida</taxon>
        <taxon>Tylenchina</taxon>
        <taxon>Tylenchomorpha</taxon>
        <taxon>Tylenchoidea</taxon>
        <taxon>Heteroderidae</taxon>
        <taxon>Heteroderinae</taxon>
        <taxon>Globodera</taxon>
    </lineage>
</organism>
<proteinExistence type="predicted"/>
<keyword evidence="1" id="KW-1185">Reference proteome</keyword>
<dbReference type="WBParaSite" id="GPLIN_000863800">
    <property type="protein sequence ID" value="GPLIN_000863800"/>
    <property type="gene ID" value="GPLIN_000863800"/>
</dbReference>
<name>A0A183C6Z2_GLOPA</name>
<evidence type="ECO:0000313" key="1">
    <source>
        <dbReference type="Proteomes" id="UP000050741"/>
    </source>
</evidence>